<organism evidence="1">
    <name type="scientific">Salmonella enterica subsp. enterica serovar Cotham</name>
    <dbReference type="NCBI Taxonomy" id="2572724"/>
    <lineage>
        <taxon>Bacteria</taxon>
        <taxon>Pseudomonadati</taxon>
        <taxon>Pseudomonadota</taxon>
        <taxon>Gammaproteobacteria</taxon>
        <taxon>Enterobacterales</taxon>
        <taxon>Enterobacteriaceae</taxon>
        <taxon>Salmonella</taxon>
    </lineage>
</organism>
<name>A0A5I0Z7J2_SALET</name>
<reference evidence="1" key="1">
    <citation type="submission" date="2018-07" db="EMBL/GenBank/DDBJ databases">
        <authorList>
            <consortium name="PulseNet: The National Subtyping Network for Foodborne Disease Surveillance"/>
            <person name="Tarr C.L."/>
            <person name="Trees E."/>
            <person name="Katz L.S."/>
            <person name="Carleton-Romer H.A."/>
            <person name="Stroika S."/>
            <person name="Kucerova Z."/>
            <person name="Roache K.F."/>
            <person name="Sabol A.L."/>
            <person name="Besser J."/>
            <person name="Gerner-Smidt P."/>
        </authorList>
    </citation>
    <scope>NUCLEOTIDE SEQUENCE</scope>
    <source>
        <strain evidence="1">2015AM-0391</strain>
    </source>
</reference>
<comment type="caution">
    <text evidence="1">The sequence shown here is derived from an EMBL/GenBank/DDBJ whole genome shotgun (WGS) entry which is preliminary data.</text>
</comment>
<accession>A0A5I0Z7J2</accession>
<dbReference type="AlphaFoldDB" id="A0A5I0Z7J2"/>
<gene>
    <name evidence="1" type="ORF">CG757_15305</name>
</gene>
<evidence type="ECO:0000313" key="1">
    <source>
        <dbReference type="EMBL" id="ECT9337940.1"/>
    </source>
</evidence>
<protein>
    <submittedName>
        <fullName evidence="1">Uncharacterized protein</fullName>
    </submittedName>
</protein>
<proteinExistence type="predicted"/>
<dbReference type="EMBL" id="AAKOIS010000004">
    <property type="protein sequence ID" value="ECT9337940.1"/>
    <property type="molecule type" value="Genomic_DNA"/>
</dbReference>
<sequence length="101" mass="11250">MKMQELPVEVQAIAASTLRRKMKINDQRADKEPVEKLAHEVREAFISLFSERVLQEEKKAAAEKVAATILGLQQLVSGDAMIKVQVGHLISAIDDLLDKNL</sequence>